<dbReference type="Proteomes" id="UP000800036">
    <property type="component" value="Unassembled WGS sequence"/>
</dbReference>
<gene>
    <name evidence="1" type="ORF">BU23DRAFT_548501</name>
</gene>
<proteinExistence type="predicted"/>
<reference evidence="1" key="1">
    <citation type="journal article" date="2020" name="Stud. Mycol.">
        <title>101 Dothideomycetes genomes: a test case for predicting lifestyles and emergence of pathogens.</title>
        <authorList>
            <person name="Haridas S."/>
            <person name="Albert R."/>
            <person name="Binder M."/>
            <person name="Bloem J."/>
            <person name="Labutti K."/>
            <person name="Salamov A."/>
            <person name="Andreopoulos B."/>
            <person name="Baker S."/>
            <person name="Barry K."/>
            <person name="Bills G."/>
            <person name="Bluhm B."/>
            <person name="Cannon C."/>
            <person name="Castanera R."/>
            <person name="Culley D."/>
            <person name="Daum C."/>
            <person name="Ezra D."/>
            <person name="Gonzalez J."/>
            <person name="Henrissat B."/>
            <person name="Kuo A."/>
            <person name="Liang C."/>
            <person name="Lipzen A."/>
            <person name="Lutzoni F."/>
            <person name="Magnuson J."/>
            <person name="Mondo S."/>
            <person name="Nolan M."/>
            <person name="Ohm R."/>
            <person name="Pangilinan J."/>
            <person name="Park H.-J."/>
            <person name="Ramirez L."/>
            <person name="Alfaro M."/>
            <person name="Sun H."/>
            <person name="Tritt A."/>
            <person name="Yoshinaga Y."/>
            <person name="Zwiers L.-H."/>
            <person name="Turgeon B."/>
            <person name="Goodwin S."/>
            <person name="Spatafora J."/>
            <person name="Crous P."/>
            <person name="Grigoriev I."/>
        </authorList>
    </citation>
    <scope>NUCLEOTIDE SEQUENCE</scope>
    <source>
        <strain evidence="1">CBS 107.79</strain>
    </source>
</reference>
<organism evidence="1 2">
    <name type="scientific">Bimuria novae-zelandiae CBS 107.79</name>
    <dbReference type="NCBI Taxonomy" id="1447943"/>
    <lineage>
        <taxon>Eukaryota</taxon>
        <taxon>Fungi</taxon>
        <taxon>Dikarya</taxon>
        <taxon>Ascomycota</taxon>
        <taxon>Pezizomycotina</taxon>
        <taxon>Dothideomycetes</taxon>
        <taxon>Pleosporomycetidae</taxon>
        <taxon>Pleosporales</taxon>
        <taxon>Massarineae</taxon>
        <taxon>Didymosphaeriaceae</taxon>
        <taxon>Bimuria</taxon>
    </lineage>
</organism>
<dbReference type="AlphaFoldDB" id="A0A6A5VSW0"/>
<protein>
    <submittedName>
        <fullName evidence="1">Uncharacterized protein</fullName>
    </submittedName>
</protein>
<evidence type="ECO:0000313" key="2">
    <source>
        <dbReference type="Proteomes" id="UP000800036"/>
    </source>
</evidence>
<dbReference type="EMBL" id="ML976656">
    <property type="protein sequence ID" value="KAF1980341.1"/>
    <property type="molecule type" value="Genomic_DNA"/>
</dbReference>
<keyword evidence="2" id="KW-1185">Reference proteome</keyword>
<name>A0A6A5VSW0_9PLEO</name>
<sequence length="97" mass="11088">MFIGWFTLPSAMHRDHTRRFRSHVRPRLDLYKSRSADQDVLALPTRRKSRPTTPLEAESKSYLVELASQDDPANAKNWKFSVTVQYGSLGHPCGPCT</sequence>
<evidence type="ECO:0000313" key="1">
    <source>
        <dbReference type="EMBL" id="KAF1980341.1"/>
    </source>
</evidence>
<accession>A0A6A5VSW0</accession>